<dbReference type="GO" id="GO:0098797">
    <property type="term" value="C:plasma membrane protein complex"/>
    <property type="evidence" value="ECO:0007669"/>
    <property type="project" value="TreeGrafter"/>
</dbReference>
<dbReference type="GO" id="GO:0031992">
    <property type="term" value="F:energy transducer activity"/>
    <property type="evidence" value="ECO:0007669"/>
    <property type="project" value="TreeGrafter"/>
</dbReference>
<feature type="domain" description="TonB C-terminal" evidence="1">
    <location>
        <begin position="435"/>
        <end position="499"/>
    </location>
</feature>
<dbReference type="InterPro" id="IPR051045">
    <property type="entry name" value="TonB-dependent_transducer"/>
</dbReference>
<dbReference type="Pfam" id="PF03544">
    <property type="entry name" value="TonB_C"/>
    <property type="match status" value="2"/>
</dbReference>
<evidence type="ECO:0000313" key="2">
    <source>
        <dbReference type="EMBL" id="TLU92249.1"/>
    </source>
</evidence>
<dbReference type="SUPFAM" id="SSF74653">
    <property type="entry name" value="TolA/TonB C-terminal domain"/>
    <property type="match status" value="2"/>
</dbReference>
<gene>
    <name evidence="2" type="ORF">FEM55_16045</name>
</gene>
<dbReference type="EMBL" id="VCEI01000025">
    <property type="protein sequence ID" value="TLU92249.1"/>
    <property type="molecule type" value="Genomic_DNA"/>
</dbReference>
<organism evidence="2 3">
    <name type="scientific">Dyadobacter sediminis</name>
    <dbReference type="NCBI Taxonomy" id="1493691"/>
    <lineage>
        <taxon>Bacteria</taxon>
        <taxon>Pseudomonadati</taxon>
        <taxon>Bacteroidota</taxon>
        <taxon>Cytophagia</taxon>
        <taxon>Cytophagales</taxon>
        <taxon>Spirosomataceae</taxon>
        <taxon>Dyadobacter</taxon>
    </lineage>
</organism>
<dbReference type="PANTHER" id="PTHR33446:SF2">
    <property type="entry name" value="PROTEIN TONB"/>
    <property type="match status" value="1"/>
</dbReference>
<dbReference type="GO" id="GO:0055085">
    <property type="term" value="P:transmembrane transport"/>
    <property type="evidence" value="ECO:0007669"/>
    <property type="project" value="InterPro"/>
</dbReference>
<name>A0A5R9KBY8_9BACT</name>
<proteinExistence type="predicted"/>
<evidence type="ECO:0000313" key="3">
    <source>
        <dbReference type="Proteomes" id="UP000309788"/>
    </source>
</evidence>
<feature type="domain" description="TonB C-terminal" evidence="1">
    <location>
        <begin position="72"/>
        <end position="144"/>
    </location>
</feature>
<dbReference type="OrthoDB" id="9812355at2"/>
<accession>A0A5R9KBY8</accession>
<dbReference type="Gene3D" id="3.90.930.1">
    <property type="match status" value="1"/>
</dbReference>
<dbReference type="PANTHER" id="PTHR33446">
    <property type="entry name" value="PROTEIN TONB-RELATED"/>
    <property type="match status" value="1"/>
</dbReference>
<reference evidence="2 3" key="1">
    <citation type="submission" date="2019-05" db="EMBL/GenBank/DDBJ databases">
        <authorList>
            <person name="Qu J.-H."/>
        </authorList>
    </citation>
    <scope>NUCLEOTIDE SEQUENCE [LARGE SCALE GENOMIC DNA]</scope>
    <source>
        <strain evidence="2 3">Z12</strain>
    </source>
</reference>
<sequence>MNLVTTLFYRGCPISFSIIYMALRKFVVLFCLLAFPALSQTIYQVNEVEKAAEPAGGLAMFNRFVLANLRIPIQSAAKGMNARVLIRGVVETDGTMSGLAVARSLDSLCDAEALRIMNLYKAWKPASLQNQSVRQAVVYPVQFRTAPIPAYDSVQHAMIEYFDKNYQMVSDEKKFRYRNVIPVDRYGDVRADILFQEKRSGDWKTVKAFPFIKNEIWVKLAGPVKMDSVKAYRISANMGNWESPSEEITRQPDGRLLSFVAYPGSGKLPAVRKSYYQSGMLKEERIAADSLVQVTSWYDNGQLGSVILIDNKNRISVKENWDTQGTMLVKEGNGMARIHAGTYRSKTVYDEGMVENGFKTGRWTGKLAINDLVYEEFYESGKLTKGVRHTGGQPLEYTVDIVQPKFRAGPKEFFKLLRDHVNYMPPMNPSIGRPEGKLLISFMVSEDGKLSDYSIDRGVAKHIDQQVLEVIKMTDGLWDPCIQKGMKISSRHTFPINFETN</sequence>
<dbReference type="Proteomes" id="UP000309788">
    <property type="component" value="Unassembled WGS sequence"/>
</dbReference>
<evidence type="ECO:0000259" key="1">
    <source>
        <dbReference type="Pfam" id="PF03544"/>
    </source>
</evidence>
<comment type="caution">
    <text evidence="2">The sequence shown here is derived from an EMBL/GenBank/DDBJ whole genome shotgun (WGS) entry which is preliminary data.</text>
</comment>
<keyword evidence="3" id="KW-1185">Reference proteome</keyword>
<dbReference type="AlphaFoldDB" id="A0A5R9KBY8"/>
<dbReference type="InterPro" id="IPR037682">
    <property type="entry name" value="TonB_C"/>
</dbReference>
<dbReference type="Gene3D" id="3.30.1150.10">
    <property type="match status" value="2"/>
</dbReference>
<protein>
    <recommendedName>
        <fullName evidence="1">TonB C-terminal domain-containing protein</fullName>
    </recommendedName>
</protein>